<protein>
    <submittedName>
        <fullName evidence="2">Uncharacterized protein</fullName>
    </submittedName>
</protein>
<dbReference type="AlphaFoldDB" id="A0A9N9R5W8"/>
<reference evidence="2" key="1">
    <citation type="submission" date="2021-12" db="EMBL/GenBank/DDBJ databases">
        <authorList>
            <person name="King R."/>
        </authorList>
    </citation>
    <scope>NUCLEOTIDE SEQUENCE</scope>
</reference>
<gene>
    <name evidence="2" type="ORF">DIATSA_LOCUS7640</name>
</gene>
<keyword evidence="3" id="KW-1185">Reference proteome</keyword>
<feature type="region of interest" description="Disordered" evidence="1">
    <location>
        <begin position="204"/>
        <end position="242"/>
    </location>
</feature>
<sequence length="242" mass="27218">MLHNRTVYILPNELLPKRFPQSTSTTPKPPARTRKPSKDEKSTPEPSPAPEDQEKKPNICSRLMGKCKSKCCPCCIKGEDDDGHVEEGKGSRWNCFKKKETEDPSAVERAAGKTATIEYENETHRKRSVRELLCGCCKRQRRVSDASGLATRDVTPMSPHVVNETSCCGTRKNIERRDSILSDRPPGGCCNRLSMWARGICRRHSDQSSSRRTSMFSKNKSMSPTLPPETILYESFADKESP</sequence>
<dbReference type="OrthoDB" id="361532at2759"/>
<feature type="compositionally biased region" description="Polar residues" evidence="1">
    <location>
        <begin position="207"/>
        <end position="224"/>
    </location>
</feature>
<name>A0A9N9R5W8_9NEOP</name>
<proteinExistence type="predicted"/>
<dbReference type="Proteomes" id="UP001153714">
    <property type="component" value="Chromosome 20"/>
</dbReference>
<evidence type="ECO:0000256" key="1">
    <source>
        <dbReference type="SAM" id="MobiDB-lite"/>
    </source>
</evidence>
<feature type="region of interest" description="Disordered" evidence="1">
    <location>
        <begin position="1"/>
        <end position="57"/>
    </location>
</feature>
<reference evidence="2" key="2">
    <citation type="submission" date="2022-10" db="EMBL/GenBank/DDBJ databases">
        <authorList>
            <consortium name="ENA_rothamsted_submissions"/>
            <consortium name="culmorum"/>
            <person name="King R."/>
        </authorList>
    </citation>
    <scope>NUCLEOTIDE SEQUENCE</scope>
</reference>
<accession>A0A9N9R5W8</accession>
<organism evidence="2 3">
    <name type="scientific">Diatraea saccharalis</name>
    <name type="common">sugarcane borer</name>
    <dbReference type="NCBI Taxonomy" id="40085"/>
    <lineage>
        <taxon>Eukaryota</taxon>
        <taxon>Metazoa</taxon>
        <taxon>Ecdysozoa</taxon>
        <taxon>Arthropoda</taxon>
        <taxon>Hexapoda</taxon>
        <taxon>Insecta</taxon>
        <taxon>Pterygota</taxon>
        <taxon>Neoptera</taxon>
        <taxon>Endopterygota</taxon>
        <taxon>Lepidoptera</taxon>
        <taxon>Glossata</taxon>
        <taxon>Ditrysia</taxon>
        <taxon>Pyraloidea</taxon>
        <taxon>Crambidae</taxon>
        <taxon>Crambinae</taxon>
        <taxon>Diatraea</taxon>
    </lineage>
</organism>
<evidence type="ECO:0000313" key="3">
    <source>
        <dbReference type="Proteomes" id="UP001153714"/>
    </source>
</evidence>
<evidence type="ECO:0000313" key="2">
    <source>
        <dbReference type="EMBL" id="CAG9789948.1"/>
    </source>
</evidence>
<dbReference type="EMBL" id="OU893351">
    <property type="protein sequence ID" value="CAG9789948.1"/>
    <property type="molecule type" value="Genomic_DNA"/>
</dbReference>